<gene>
    <name evidence="2" type="ORF">GZH47_28020</name>
</gene>
<dbReference type="SUPFAM" id="SSF53271">
    <property type="entry name" value="PRTase-like"/>
    <property type="match status" value="1"/>
</dbReference>
<protein>
    <submittedName>
        <fullName evidence="2">Phosphoribosyltransferase</fullName>
    </submittedName>
</protein>
<keyword evidence="1" id="KW-0472">Membrane</keyword>
<dbReference type="AlphaFoldDB" id="A0A6C0P6X3"/>
<keyword evidence="2" id="KW-0808">Transferase</keyword>
<dbReference type="RefSeq" id="WP_162644256.1">
    <property type="nucleotide sequence ID" value="NZ_CP048286.1"/>
</dbReference>
<dbReference type="KEGG" id="prz:GZH47_28020"/>
<evidence type="ECO:0000313" key="3">
    <source>
        <dbReference type="Proteomes" id="UP000479114"/>
    </source>
</evidence>
<keyword evidence="2" id="KW-0328">Glycosyltransferase</keyword>
<dbReference type="EMBL" id="CP048286">
    <property type="protein sequence ID" value="QHW34264.1"/>
    <property type="molecule type" value="Genomic_DNA"/>
</dbReference>
<evidence type="ECO:0000313" key="2">
    <source>
        <dbReference type="EMBL" id="QHW34264.1"/>
    </source>
</evidence>
<dbReference type="Proteomes" id="UP000479114">
    <property type="component" value="Chromosome"/>
</dbReference>
<keyword evidence="3" id="KW-1185">Reference proteome</keyword>
<proteinExistence type="predicted"/>
<keyword evidence="1" id="KW-1133">Transmembrane helix</keyword>
<dbReference type="GO" id="GO:0016757">
    <property type="term" value="F:glycosyltransferase activity"/>
    <property type="evidence" value="ECO:0007669"/>
    <property type="project" value="UniProtKB-KW"/>
</dbReference>
<evidence type="ECO:0000256" key="1">
    <source>
        <dbReference type="SAM" id="Phobius"/>
    </source>
</evidence>
<dbReference type="Gene3D" id="3.40.50.2020">
    <property type="match status" value="1"/>
</dbReference>
<organism evidence="2 3">
    <name type="scientific">Paenibacillus rhizovicinus</name>
    <dbReference type="NCBI Taxonomy" id="2704463"/>
    <lineage>
        <taxon>Bacteria</taxon>
        <taxon>Bacillati</taxon>
        <taxon>Bacillota</taxon>
        <taxon>Bacilli</taxon>
        <taxon>Bacillales</taxon>
        <taxon>Paenibacillaceae</taxon>
        <taxon>Paenibacillus</taxon>
    </lineage>
</organism>
<accession>A0A6C0P6X3</accession>
<dbReference type="InterPro" id="IPR029057">
    <property type="entry name" value="PRTase-like"/>
</dbReference>
<name>A0A6C0P6X3_9BACL</name>
<reference evidence="2 3" key="1">
    <citation type="submission" date="2020-02" db="EMBL/GenBank/DDBJ databases">
        <title>Paenibacillus sp. nov., isolated from rhizosphere soil of tomato.</title>
        <authorList>
            <person name="Weon H.-Y."/>
            <person name="Lee S.A."/>
        </authorList>
    </citation>
    <scope>NUCLEOTIDE SEQUENCE [LARGE SCALE GENOMIC DNA]</scope>
    <source>
        <strain evidence="2 3">14171R-81</strain>
    </source>
</reference>
<sequence>MSRNIYLDYNSLSLRLDALSVQIMEKDYDGLVILLRGGYFIGLHLAFLTGLPYYFVKYERSSSSIAWEGAIPSGTRLLLCEDFAGSGDTLTNTTAFIESFGKRVDTLVGCSDLHSSSVPTFACFHNSNADARFIFPWERHRMNKEGRQAATPDHGLDKTAWDLDGVFLEDVPSEVYRAGLDQALLIRDGYTKAHFAPTRYSSQDMIITGRPECDRERTLIWLNNSQIHLEATFRDDNIEKPTKEETAAWKGKRAIELGFNHFVESCPIQALHIANLYPEMRVIWWNSGEPLRIQATKHAESRLEEVNV</sequence>
<feature type="transmembrane region" description="Helical" evidence="1">
    <location>
        <begin position="33"/>
        <end position="56"/>
    </location>
</feature>
<keyword evidence="1" id="KW-0812">Transmembrane</keyword>